<dbReference type="InterPro" id="IPR014784">
    <property type="entry name" value="Cu2_ascorb_mOase-like_C"/>
</dbReference>
<evidence type="ECO:0000313" key="5">
    <source>
        <dbReference type="Proteomes" id="UP001183648"/>
    </source>
</evidence>
<evidence type="ECO:0000256" key="2">
    <source>
        <dbReference type="SAM" id="MobiDB-lite"/>
    </source>
</evidence>
<dbReference type="EMBL" id="JAVDYG010000001">
    <property type="protein sequence ID" value="MDR7363490.1"/>
    <property type="molecule type" value="Genomic_DNA"/>
</dbReference>
<feature type="compositionally biased region" description="Basic and acidic residues" evidence="2">
    <location>
        <begin position="57"/>
        <end position="75"/>
    </location>
</feature>
<evidence type="ECO:0000256" key="1">
    <source>
        <dbReference type="ARBA" id="ARBA00023157"/>
    </source>
</evidence>
<feature type="chain" id="PRO_5046314660" description="Monooxygenase" evidence="3">
    <location>
        <begin position="19"/>
        <end position="404"/>
    </location>
</feature>
<sequence>MRALAALAAAVLAAGLLAACGPEERASAPPAGTTSAAPAGPGDSSAGGHSAGPVPAGRERPLREGERRLDLRMPEAYEPSAPTRGGTDDYRCFLLDPGLTEDTFVTGVDVRPGNPEVVHHVILYAVPPEHVAEAEDQDAVSSGQGWTCFGGTGMGGGSTGLDDAPWLGAWAPGGRESVMRPGYGTRLAAGSRIVMQVHYNLLVGHGPDVSAARLRVADRAPDGGPVAPVTTMLLPAPVELPCRPGHDASPLCDRETSVADVNRRFGMAGGAADLLHLLCGTAIRPGQVTTCDRTIRRPTTVMGVAGHMHLLGRSIRIELNPGRPGHRTLLDMPLWDFDNQQARPLRRPARLEPGNVVRVTCRHDQGLRDVLPAFDGQEERYVVWGEGTTDEMCLGILQVTGGAA</sequence>
<evidence type="ECO:0008006" key="6">
    <source>
        <dbReference type="Google" id="ProtNLM"/>
    </source>
</evidence>
<dbReference type="RefSeq" id="WP_310303953.1">
    <property type="nucleotide sequence ID" value="NZ_BAAAPS010000003.1"/>
</dbReference>
<feature type="compositionally biased region" description="Low complexity" evidence="2">
    <location>
        <begin position="27"/>
        <end position="53"/>
    </location>
</feature>
<accession>A0ABU2BYM0</accession>
<dbReference type="InterPro" id="IPR000945">
    <property type="entry name" value="DBH-like"/>
</dbReference>
<feature type="signal peptide" evidence="3">
    <location>
        <begin position="1"/>
        <end position="18"/>
    </location>
</feature>
<keyword evidence="1" id="KW-1015">Disulfide bond</keyword>
<evidence type="ECO:0000313" key="4">
    <source>
        <dbReference type="EMBL" id="MDR7363490.1"/>
    </source>
</evidence>
<dbReference type="PROSITE" id="PS51257">
    <property type="entry name" value="PROKAR_LIPOPROTEIN"/>
    <property type="match status" value="1"/>
</dbReference>
<dbReference type="PANTHER" id="PTHR10157">
    <property type="entry name" value="DOPAMINE BETA HYDROXYLASE RELATED"/>
    <property type="match status" value="1"/>
</dbReference>
<feature type="region of interest" description="Disordered" evidence="2">
    <location>
        <begin position="23"/>
        <end position="89"/>
    </location>
</feature>
<name>A0ABU2BYM0_9ACTN</name>
<dbReference type="InterPro" id="IPR036939">
    <property type="entry name" value="Cu2_ascorb_mOase_N_sf"/>
</dbReference>
<dbReference type="SUPFAM" id="SSF49742">
    <property type="entry name" value="PHM/PNGase F"/>
    <property type="match status" value="2"/>
</dbReference>
<keyword evidence="3" id="KW-0732">Signal</keyword>
<dbReference type="Gene3D" id="2.60.120.230">
    <property type="match status" value="1"/>
</dbReference>
<organism evidence="4 5">
    <name type="scientific">Nocardioides marmoribigeumensis</name>
    <dbReference type="NCBI Taxonomy" id="433649"/>
    <lineage>
        <taxon>Bacteria</taxon>
        <taxon>Bacillati</taxon>
        <taxon>Actinomycetota</taxon>
        <taxon>Actinomycetes</taxon>
        <taxon>Propionibacteriales</taxon>
        <taxon>Nocardioidaceae</taxon>
        <taxon>Nocardioides</taxon>
    </lineage>
</organism>
<dbReference type="PANTHER" id="PTHR10157:SF23">
    <property type="entry name" value="MOXD1 HOMOLOG 1"/>
    <property type="match status" value="1"/>
</dbReference>
<comment type="caution">
    <text evidence="4">The sequence shown here is derived from an EMBL/GenBank/DDBJ whole genome shotgun (WGS) entry which is preliminary data.</text>
</comment>
<evidence type="ECO:0000256" key="3">
    <source>
        <dbReference type="SAM" id="SignalP"/>
    </source>
</evidence>
<dbReference type="Gene3D" id="2.60.120.310">
    <property type="entry name" value="Copper type II, ascorbate-dependent monooxygenase, N-terminal domain"/>
    <property type="match status" value="1"/>
</dbReference>
<dbReference type="Proteomes" id="UP001183648">
    <property type="component" value="Unassembled WGS sequence"/>
</dbReference>
<keyword evidence="5" id="KW-1185">Reference proteome</keyword>
<reference evidence="4 5" key="1">
    <citation type="submission" date="2023-07" db="EMBL/GenBank/DDBJ databases">
        <title>Sequencing the genomes of 1000 actinobacteria strains.</title>
        <authorList>
            <person name="Klenk H.-P."/>
        </authorList>
    </citation>
    <scope>NUCLEOTIDE SEQUENCE [LARGE SCALE GENOMIC DNA]</scope>
    <source>
        <strain evidence="4 5">DSM 19426</strain>
    </source>
</reference>
<dbReference type="InterPro" id="IPR008977">
    <property type="entry name" value="PHM/PNGase_F_dom_sf"/>
</dbReference>
<proteinExistence type="predicted"/>
<gene>
    <name evidence="4" type="ORF">J2S63_003043</name>
</gene>
<protein>
    <recommendedName>
        <fullName evidence="6">Monooxygenase</fullName>
    </recommendedName>
</protein>